<keyword evidence="2" id="KW-1185">Reference proteome</keyword>
<accession>A0A5B7HVM9</accession>
<dbReference type="EMBL" id="VSRR010045015">
    <property type="protein sequence ID" value="MPC77111.1"/>
    <property type="molecule type" value="Genomic_DNA"/>
</dbReference>
<evidence type="ECO:0000313" key="2">
    <source>
        <dbReference type="Proteomes" id="UP000324222"/>
    </source>
</evidence>
<reference evidence="1 2" key="1">
    <citation type="submission" date="2019-05" db="EMBL/GenBank/DDBJ databases">
        <title>Another draft genome of Portunus trituberculatus and its Hox gene families provides insights of decapod evolution.</title>
        <authorList>
            <person name="Jeong J.-H."/>
            <person name="Song I."/>
            <person name="Kim S."/>
            <person name="Choi T."/>
            <person name="Kim D."/>
            <person name="Ryu S."/>
            <person name="Kim W."/>
        </authorList>
    </citation>
    <scope>NUCLEOTIDE SEQUENCE [LARGE SCALE GENOMIC DNA]</scope>
    <source>
        <tissue evidence="1">Muscle</tissue>
    </source>
</reference>
<dbReference type="AlphaFoldDB" id="A0A5B7HVM9"/>
<comment type="caution">
    <text evidence="1">The sequence shown here is derived from an EMBL/GenBank/DDBJ whole genome shotgun (WGS) entry which is preliminary data.</text>
</comment>
<proteinExistence type="predicted"/>
<protein>
    <submittedName>
        <fullName evidence="1">Uncharacterized protein</fullName>
    </submittedName>
</protein>
<evidence type="ECO:0000313" key="1">
    <source>
        <dbReference type="EMBL" id="MPC77111.1"/>
    </source>
</evidence>
<organism evidence="1 2">
    <name type="scientific">Portunus trituberculatus</name>
    <name type="common">Swimming crab</name>
    <name type="synonym">Neptunus trituberculatus</name>
    <dbReference type="NCBI Taxonomy" id="210409"/>
    <lineage>
        <taxon>Eukaryota</taxon>
        <taxon>Metazoa</taxon>
        <taxon>Ecdysozoa</taxon>
        <taxon>Arthropoda</taxon>
        <taxon>Crustacea</taxon>
        <taxon>Multicrustacea</taxon>
        <taxon>Malacostraca</taxon>
        <taxon>Eumalacostraca</taxon>
        <taxon>Eucarida</taxon>
        <taxon>Decapoda</taxon>
        <taxon>Pleocyemata</taxon>
        <taxon>Brachyura</taxon>
        <taxon>Eubrachyura</taxon>
        <taxon>Portunoidea</taxon>
        <taxon>Portunidae</taxon>
        <taxon>Portuninae</taxon>
        <taxon>Portunus</taxon>
    </lineage>
</organism>
<name>A0A5B7HVM9_PORTR</name>
<gene>
    <name evidence="1" type="ORF">E2C01_071556</name>
</gene>
<sequence>MAFAVRLPVRVQCFDVRCGLLRRRVLCVSCARVRSDTFIMPTSKCLFSSDGKGCAYEFSCNGHDLCVPHRRSVSKDFLFDTDKCEKCRENVKFLQSVGKLDKLCLQYTSLR</sequence>
<dbReference type="Proteomes" id="UP000324222">
    <property type="component" value="Unassembled WGS sequence"/>
</dbReference>